<evidence type="ECO:0000313" key="7">
    <source>
        <dbReference type="Proteomes" id="UP000695562"/>
    </source>
</evidence>
<dbReference type="InterPro" id="IPR002108">
    <property type="entry name" value="ADF-H"/>
</dbReference>
<dbReference type="SMART" id="SM00102">
    <property type="entry name" value="ADF"/>
    <property type="match status" value="1"/>
</dbReference>
<proteinExistence type="inferred from homology"/>
<sequence>MSSGVKIDPQTVETYNSLKLGRKFRCIFYQMSADNTQICVEKTLEPTSSFEDMVAALPQSDSRYVVFDYEYQEEGATKNKIVFVNWCPDTAPIKKKMLYTSSKDSIRKALVGIQVEIQATDLSECSKEVFDEKCKK</sequence>
<dbReference type="Proteomes" id="UP000695562">
    <property type="component" value="Unassembled WGS sequence"/>
</dbReference>
<dbReference type="OrthoDB" id="25672at2759"/>
<dbReference type="GO" id="GO:0003779">
    <property type="term" value="F:actin binding"/>
    <property type="evidence" value="ECO:0007669"/>
    <property type="project" value="UniProtKB-KW"/>
</dbReference>
<dbReference type="GO" id="GO:0030042">
    <property type="term" value="P:actin filament depolymerization"/>
    <property type="evidence" value="ECO:0007669"/>
    <property type="project" value="InterPro"/>
</dbReference>
<protein>
    <recommendedName>
        <fullName evidence="5">ADF-H domain-containing protein</fullName>
    </recommendedName>
</protein>
<dbReference type="PROSITE" id="PS51263">
    <property type="entry name" value="ADF_H"/>
    <property type="match status" value="1"/>
</dbReference>
<gene>
    <name evidence="6" type="ORF">CYY_007755</name>
</gene>
<evidence type="ECO:0000256" key="3">
    <source>
        <dbReference type="ARBA" id="ARBA00022490"/>
    </source>
</evidence>
<reference evidence="6" key="1">
    <citation type="submission" date="2020-01" db="EMBL/GenBank/DDBJ databases">
        <title>Development of genomics and gene disruption for Polysphondylium violaceum indicates a role for the polyketide synthase stlB in stalk morphogenesis.</title>
        <authorList>
            <person name="Narita B."/>
            <person name="Kawabe Y."/>
            <person name="Kin K."/>
            <person name="Saito T."/>
            <person name="Gibbs R."/>
            <person name="Kuspa A."/>
            <person name="Muzny D."/>
            <person name="Queller D."/>
            <person name="Richards S."/>
            <person name="Strassman J."/>
            <person name="Sucgang R."/>
            <person name="Worley K."/>
            <person name="Schaap P."/>
        </authorList>
    </citation>
    <scope>NUCLEOTIDE SEQUENCE</scope>
    <source>
        <strain evidence="6">QSvi11</strain>
    </source>
</reference>
<dbReference type="Pfam" id="PF00241">
    <property type="entry name" value="Cofilin_ADF"/>
    <property type="match status" value="1"/>
</dbReference>
<dbReference type="InterPro" id="IPR017904">
    <property type="entry name" value="ADF/Cofilin"/>
</dbReference>
<dbReference type="GO" id="GO:0005737">
    <property type="term" value="C:cytoplasm"/>
    <property type="evidence" value="ECO:0007669"/>
    <property type="project" value="UniProtKB-SubCell"/>
</dbReference>
<dbReference type="Gene3D" id="3.40.20.10">
    <property type="entry name" value="Severin"/>
    <property type="match status" value="1"/>
</dbReference>
<feature type="domain" description="ADF-H" evidence="5">
    <location>
        <begin position="4"/>
        <end position="135"/>
    </location>
</feature>
<dbReference type="PRINTS" id="PR00006">
    <property type="entry name" value="COFILIN"/>
</dbReference>
<keyword evidence="3" id="KW-0963">Cytoplasm</keyword>
<dbReference type="GO" id="GO:0015629">
    <property type="term" value="C:actin cytoskeleton"/>
    <property type="evidence" value="ECO:0007669"/>
    <property type="project" value="InterPro"/>
</dbReference>
<organism evidence="6 7">
    <name type="scientific">Polysphondylium violaceum</name>
    <dbReference type="NCBI Taxonomy" id="133409"/>
    <lineage>
        <taxon>Eukaryota</taxon>
        <taxon>Amoebozoa</taxon>
        <taxon>Evosea</taxon>
        <taxon>Eumycetozoa</taxon>
        <taxon>Dictyostelia</taxon>
        <taxon>Dictyosteliales</taxon>
        <taxon>Dictyosteliaceae</taxon>
        <taxon>Polysphondylium</taxon>
    </lineage>
</organism>
<accession>A0A8J4PWR9</accession>
<evidence type="ECO:0000256" key="2">
    <source>
        <dbReference type="ARBA" id="ARBA00006844"/>
    </source>
</evidence>
<dbReference type="PANTHER" id="PTHR11913">
    <property type="entry name" value="COFILIN-RELATED"/>
    <property type="match status" value="1"/>
</dbReference>
<dbReference type="EMBL" id="AJWJ01000431">
    <property type="protein sequence ID" value="KAF2070931.1"/>
    <property type="molecule type" value="Genomic_DNA"/>
</dbReference>
<comment type="caution">
    <text evidence="6">The sequence shown here is derived from an EMBL/GenBank/DDBJ whole genome shotgun (WGS) entry which is preliminary data.</text>
</comment>
<comment type="subcellular location">
    <subcellularLocation>
        <location evidence="1">Cytoplasm</location>
    </subcellularLocation>
</comment>
<name>A0A8J4PWR9_9MYCE</name>
<keyword evidence="4" id="KW-0009">Actin-binding</keyword>
<evidence type="ECO:0000313" key="6">
    <source>
        <dbReference type="EMBL" id="KAF2070931.1"/>
    </source>
</evidence>
<dbReference type="SUPFAM" id="SSF55753">
    <property type="entry name" value="Actin depolymerizing proteins"/>
    <property type="match status" value="1"/>
</dbReference>
<dbReference type="InterPro" id="IPR029006">
    <property type="entry name" value="ADF-H/Gelsolin-like_dom_sf"/>
</dbReference>
<keyword evidence="7" id="KW-1185">Reference proteome</keyword>
<evidence type="ECO:0000259" key="5">
    <source>
        <dbReference type="PROSITE" id="PS51263"/>
    </source>
</evidence>
<evidence type="ECO:0000256" key="4">
    <source>
        <dbReference type="ARBA" id="ARBA00023203"/>
    </source>
</evidence>
<evidence type="ECO:0000256" key="1">
    <source>
        <dbReference type="ARBA" id="ARBA00004496"/>
    </source>
</evidence>
<dbReference type="CDD" id="cd11286">
    <property type="entry name" value="ADF_cofilin_like"/>
    <property type="match status" value="1"/>
</dbReference>
<dbReference type="AlphaFoldDB" id="A0A8J4PWR9"/>
<comment type="similarity">
    <text evidence="2">Belongs to the actin-binding proteins ADF family.</text>
</comment>